<evidence type="ECO:0000256" key="7">
    <source>
        <dbReference type="ARBA" id="ARBA00022842"/>
    </source>
</evidence>
<protein>
    <recommendedName>
        <fullName evidence="10">tRNA modification GTPase MnmE</fullName>
        <ecNumber evidence="10">3.6.-.-</ecNumber>
    </recommendedName>
</protein>
<organism evidence="13 14">
    <name type="scientific">Aminobacterium colombiense (strain DSM 12261 / ALA-1)</name>
    <dbReference type="NCBI Taxonomy" id="572547"/>
    <lineage>
        <taxon>Bacteria</taxon>
        <taxon>Thermotogati</taxon>
        <taxon>Synergistota</taxon>
        <taxon>Synergistia</taxon>
        <taxon>Synergistales</taxon>
        <taxon>Aminobacteriaceae</taxon>
        <taxon>Aminobacterium</taxon>
    </lineage>
</organism>
<evidence type="ECO:0000256" key="6">
    <source>
        <dbReference type="ARBA" id="ARBA00022801"/>
    </source>
</evidence>
<comment type="subunit">
    <text evidence="10">Homodimer. Heterotetramer of two MnmE and two MnmG subunits.</text>
</comment>
<evidence type="ECO:0000256" key="9">
    <source>
        <dbReference type="ARBA" id="ARBA00023134"/>
    </source>
</evidence>
<dbReference type="Pfam" id="PF12631">
    <property type="entry name" value="MnmE_helical"/>
    <property type="match status" value="1"/>
</dbReference>
<sequence length="455" mass="49059">MSEDIIAAISTAWGEAGIAIVRLSGFNSRELADEVVHGIRPLSETPPRVLRNGYLLDEKKEPIDQVLFSWFRAPKSYTGEEMVEISTHGGTLVAQKCLESLIGKGARLAEPGEFTRRAFLNGKIDLSQAEAVLGIIRSKSEEALRAATRTLRGELSSFAKDIYNEMLTISSSIEVGLDFPEEDIPFIENEGVESALYTLKQGLEDLLDRCNTGFLLREGIRVALVGRPNVGKSSLLNALLKESRAIVTAIPGTTRDLIEEVLTYRGIPIRLVDTAGIGAPGDEIEAMGIARAEKAMMEADVRIWVIDGSEPLTPADLALVQKISATNHIVTINKADLPLVISEEMINGLLPQSPVFVISAEKREGIEALKDAIVTNIAGGGTLTSGLNASSRQVEEIRKAIQALGQGISALNEGMGQDVVAACLYDGRTCMERLLGLSVDDALLETIFSQFCVGK</sequence>
<dbReference type="GO" id="GO:0003924">
    <property type="term" value="F:GTPase activity"/>
    <property type="evidence" value="ECO:0007669"/>
    <property type="project" value="UniProtKB-UniRule"/>
</dbReference>
<dbReference type="RefSeq" id="WP_013047772.1">
    <property type="nucleotide sequence ID" value="NC_014011.1"/>
</dbReference>
<dbReference type="NCBIfam" id="TIGR00231">
    <property type="entry name" value="small_GTP"/>
    <property type="match status" value="1"/>
</dbReference>
<keyword evidence="3 10" id="KW-0819">tRNA processing</keyword>
<dbReference type="STRING" id="572547.Amico_0363"/>
<dbReference type="InterPro" id="IPR031168">
    <property type="entry name" value="G_TrmE"/>
</dbReference>
<keyword evidence="6 10" id="KW-0378">Hydrolase</keyword>
<dbReference type="InterPro" id="IPR006073">
    <property type="entry name" value="GTP-bd"/>
</dbReference>
<dbReference type="PANTHER" id="PTHR42714">
    <property type="entry name" value="TRNA MODIFICATION GTPASE GTPBP3"/>
    <property type="match status" value="1"/>
</dbReference>
<comment type="subcellular location">
    <subcellularLocation>
        <location evidence="10">Cytoplasm</location>
    </subcellularLocation>
</comment>
<dbReference type="NCBIfam" id="TIGR00450">
    <property type="entry name" value="mnmE_trmE_thdF"/>
    <property type="match status" value="1"/>
</dbReference>
<comment type="function">
    <text evidence="10">Exhibits a very high intrinsic GTPase hydrolysis rate. Involved in the addition of a carboxymethylaminomethyl (cmnm) group at the wobble position (U34) of certain tRNAs, forming tRNA-cmnm(5)s(2)U34.</text>
</comment>
<feature type="binding site" evidence="10">
    <location>
        <position position="253"/>
    </location>
    <ligand>
        <name>K(+)</name>
        <dbReference type="ChEBI" id="CHEBI:29103"/>
    </ligand>
</feature>
<dbReference type="InterPro" id="IPR027368">
    <property type="entry name" value="MnmE_dom2"/>
</dbReference>
<feature type="binding site" evidence="10">
    <location>
        <begin position="273"/>
        <end position="276"/>
    </location>
    <ligand>
        <name>GTP</name>
        <dbReference type="ChEBI" id="CHEBI:37565"/>
    </ligand>
</feature>
<evidence type="ECO:0000313" key="14">
    <source>
        <dbReference type="Proteomes" id="UP000002366"/>
    </source>
</evidence>
<gene>
    <name evidence="10" type="primary">mnmE</name>
    <name evidence="10" type="synonym">trmE</name>
    <name evidence="13" type="ordered locus">Amico_0363</name>
</gene>
<evidence type="ECO:0000313" key="13">
    <source>
        <dbReference type="EMBL" id="ADE56506.1"/>
    </source>
</evidence>
<feature type="binding site" evidence="10">
    <location>
        <position position="455"/>
    </location>
    <ligand>
        <name>(6S)-5-formyl-5,6,7,8-tetrahydrofolate</name>
        <dbReference type="ChEBI" id="CHEBI:57457"/>
    </ligand>
</feature>
<dbReference type="Proteomes" id="UP000002366">
    <property type="component" value="Chromosome"/>
</dbReference>
<dbReference type="GO" id="GO:0030488">
    <property type="term" value="P:tRNA methylation"/>
    <property type="evidence" value="ECO:0007669"/>
    <property type="project" value="TreeGrafter"/>
</dbReference>
<feature type="binding site" evidence="10">
    <location>
        <begin position="333"/>
        <end position="336"/>
    </location>
    <ligand>
        <name>GTP</name>
        <dbReference type="ChEBI" id="CHEBI:37565"/>
    </ligand>
</feature>
<feature type="binding site" evidence="10">
    <location>
        <position position="254"/>
    </location>
    <ligand>
        <name>Mg(2+)</name>
        <dbReference type="ChEBI" id="CHEBI:18420"/>
    </ligand>
</feature>
<evidence type="ECO:0000256" key="1">
    <source>
        <dbReference type="ARBA" id="ARBA00011043"/>
    </source>
</evidence>
<dbReference type="KEGG" id="aco:Amico_0363"/>
<dbReference type="SUPFAM" id="SSF52540">
    <property type="entry name" value="P-loop containing nucleoside triphosphate hydrolases"/>
    <property type="match status" value="1"/>
</dbReference>
<feature type="binding site" evidence="10">
    <location>
        <position position="22"/>
    </location>
    <ligand>
        <name>(6S)-5-formyl-5,6,7,8-tetrahydrofolate</name>
        <dbReference type="ChEBI" id="CHEBI:57457"/>
    </ligand>
</feature>
<dbReference type="FunFam" id="3.40.50.300:FF:001376">
    <property type="entry name" value="tRNA modification GTPase MnmE"/>
    <property type="match status" value="1"/>
</dbReference>
<feature type="binding site" evidence="10">
    <location>
        <position position="250"/>
    </location>
    <ligand>
        <name>K(+)</name>
        <dbReference type="ChEBI" id="CHEBI:29103"/>
    </ligand>
</feature>
<dbReference type="GO" id="GO:0002098">
    <property type="term" value="P:tRNA wobble uridine modification"/>
    <property type="evidence" value="ECO:0007669"/>
    <property type="project" value="TreeGrafter"/>
</dbReference>
<feature type="binding site" evidence="10">
    <location>
        <position position="123"/>
    </location>
    <ligand>
        <name>(6S)-5-formyl-5,6,7,8-tetrahydrofolate</name>
        <dbReference type="ChEBI" id="CHEBI:57457"/>
    </ligand>
</feature>
<keyword evidence="9 10" id="KW-0342">GTP-binding</keyword>
<evidence type="ECO:0000256" key="5">
    <source>
        <dbReference type="ARBA" id="ARBA00022741"/>
    </source>
</evidence>
<dbReference type="GO" id="GO:0046872">
    <property type="term" value="F:metal ion binding"/>
    <property type="evidence" value="ECO:0007669"/>
    <property type="project" value="UniProtKB-KW"/>
</dbReference>
<dbReference type="eggNOG" id="COG0486">
    <property type="taxonomic scope" value="Bacteria"/>
</dbReference>
<evidence type="ECO:0000259" key="12">
    <source>
        <dbReference type="PROSITE" id="PS51709"/>
    </source>
</evidence>
<keyword evidence="2 10" id="KW-0963">Cytoplasm</keyword>
<feature type="binding site" evidence="10">
    <location>
        <position position="229"/>
    </location>
    <ligand>
        <name>K(+)</name>
        <dbReference type="ChEBI" id="CHEBI:29103"/>
    </ligand>
</feature>
<dbReference type="EC" id="3.6.-.-" evidence="10"/>
<feature type="binding site" evidence="10">
    <location>
        <position position="84"/>
    </location>
    <ligand>
        <name>(6S)-5-formyl-5,6,7,8-tetrahydrofolate</name>
        <dbReference type="ChEBI" id="CHEBI:57457"/>
    </ligand>
</feature>
<evidence type="ECO:0000256" key="10">
    <source>
        <dbReference type="HAMAP-Rule" id="MF_00379"/>
    </source>
</evidence>
<keyword evidence="5 10" id="KW-0547">Nucleotide-binding</keyword>
<dbReference type="OrthoDB" id="9805918at2"/>
<dbReference type="Pfam" id="PF01926">
    <property type="entry name" value="MMR_HSR1"/>
    <property type="match status" value="1"/>
</dbReference>
<proteinExistence type="inferred from homology"/>
<name>D5ED74_AMICL</name>
<dbReference type="GO" id="GO:0005829">
    <property type="term" value="C:cytosol"/>
    <property type="evidence" value="ECO:0007669"/>
    <property type="project" value="TreeGrafter"/>
</dbReference>
<keyword evidence="7 10" id="KW-0460">Magnesium</keyword>
<comment type="caution">
    <text evidence="10">Lacks conserved residue(s) required for the propagation of feature annotation.</text>
</comment>
<evidence type="ECO:0000256" key="11">
    <source>
        <dbReference type="RuleBase" id="RU003313"/>
    </source>
</evidence>
<dbReference type="InterPro" id="IPR027417">
    <property type="entry name" value="P-loop_NTPase"/>
</dbReference>
<evidence type="ECO:0000256" key="4">
    <source>
        <dbReference type="ARBA" id="ARBA00022723"/>
    </source>
</evidence>
<dbReference type="CDD" id="cd14858">
    <property type="entry name" value="TrmE_N"/>
    <property type="match status" value="1"/>
</dbReference>
<dbReference type="Gene3D" id="1.20.120.430">
    <property type="entry name" value="tRNA modification GTPase MnmE domain 2"/>
    <property type="match status" value="1"/>
</dbReference>
<dbReference type="PANTHER" id="PTHR42714:SF2">
    <property type="entry name" value="TRNA MODIFICATION GTPASE GTPBP3, MITOCHONDRIAL"/>
    <property type="match status" value="1"/>
</dbReference>
<dbReference type="Pfam" id="PF10396">
    <property type="entry name" value="TrmE_N"/>
    <property type="match status" value="1"/>
</dbReference>
<dbReference type="Gene3D" id="3.40.50.300">
    <property type="entry name" value="P-loop containing nucleotide triphosphate hydrolases"/>
    <property type="match status" value="1"/>
</dbReference>
<feature type="domain" description="TrmE-type G" evidence="12">
    <location>
        <begin position="219"/>
        <end position="378"/>
    </location>
</feature>
<evidence type="ECO:0000256" key="3">
    <source>
        <dbReference type="ARBA" id="ARBA00022694"/>
    </source>
</evidence>
<evidence type="ECO:0000256" key="2">
    <source>
        <dbReference type="ARBA" id="ARBA00022490"/>
    </source>
</evidence>
<comment type="cofactor">
    <cofactor evidence="10">
        <name>K(+)</name>
        <dbReference type="ChEBI" id="CHEBI:29103"/>
    </cofactor>
    <text evidence="10">Binds 1 potassium ion per subunit.</text>
</comment>
<keyword evidence="4 10" id="KW-0479">Metal-binding</keyword>
<keyword evidence="8 10" id="KW-0630">Potassium</keyword>
<dbReference type="PROSITE" id="PS51709">
    <property type="entry name" value="G_TRME"/>
    <property type="match status" value="1"/>
</dbReference>
<accession>D5ED74</accession>
<dbReference type="InterPro" id="IPR004520">
    <property type="entry name" value="GTPase_MnmE"/>
</dbReference>
<dbReference type="GO" id="GO:0005525">
    <property type="term" value="F:GTP binding"/>
    <property type="evidence" value="ECO:0007669"/>
    <property type="project" value="UniProtKB-UniRule"/>
</dbReference>
<dbReference type="CDD" id="cd04164">
    <property type="entry name" value="trmE"/>
    <property type="match status" value="1"/>
</dbReference>
<feature type="binding site" evidence="10">
    <location>
        <begin position="229"/>
        <end position="234"/>
    </location>
    <ligand>
        <name>GTP</name>
        <dbReference type="ChEBI" id="CHEBI:37565"/>
    </ligand>
</feature>
<feature type="binding site" evidence="10">
    <location>
        <position position="233"/>
    </location>
    <ligand>
        <name>Mg(2+)</name>
        <dbReference type="ChEBI" id="CHEBI:18420"/>
    </ligand>
</feature>
<feature type="binding site" evidence="10">
    <location>
        <position position="248"/>
    </location>
    <ligand>
        <name>K(+)</name>
        <dbReference type="ChEBI" id="CHEBI:29103"/>
    </ligand>
</feature>
<keyword evidence="14" id="KW-1185">Reference proteome</keyword>
<feature type="binding site" evidence="10">
    <location>
        <begin position="248"/>
        <end position="254"/>
    </location>
    <ligand>
        <name>GTP</name>
        <dbReference type="ChEBI" id="CHEBI:37565"/>
    </ligand>
</feature>
<dbReference type="Gene3D" id="3.30.1360.120">
    <property type="entry name" value="Probable tRNA modification gtpase trme, domain 1"/>
    <property type="match status" value="1"/>
</dbReference>
<dbReference type="EMBL" id="CP001997">
    <property type="protein sequence ID" value="ADE56506.1"/>
    <property type="molecule type" value="Genomic_DNA"/>
</dbReference>
<dbReference type="AlphaFoldDB" id="D5ED74"/>
<dbReference type="InterPro" id="IPR018948">
    <property type="entry name" value="GTP-bd_TrmE_N"/>
</dbReference>
<dbReference type="HAMAP" id="MF_00379">
    <property type="entry name" value="GTPase_MnmE"/>
    <property type="match status" value="1"/>
</dbReference>
<evidence type="ECO:0000256" key="8">
    <source>
        <dbReference type="ARBA" id="ARBA00022958"/>
    </source>
</evidence>
<dbReference type="HOGENOM" id="CLU_019624_4_1_0"/>
<reference evidence="13 14" key="1">
    <citation type="journal article" date="2010" name="Stand. Genomic Sci.">
        <title>Complete genome sequence of Aminobacterium colombiense type strain (ALA-1).</title>
        <authorList>
            <person name="Chertkov O."/>
            <person name="Sikorski J."/>
            <person name="Brambilla E."/>
            <person name="Lapidus A."/>
            <person name="Copeland A."/>
            <person name="Glavina Del Rio T."/>
            <person name="Nolan M."/>
            <person name="Lucas S."/>
            <person name="Tice H."/>
            <person name="Cheng J.F."/>
            <person name="Han C."/>
            <person name="Detter J.C."/>
            <person name="Bruce D."/>
            <person name="Tapia R."/>
            <person name="Goodwin L."/>
            <person name="Pitluck S."/>
            <person name="Liolios K."/>
            <person name="Ivanova N."/>
            <person name="Mavromatis K."/>
            <person name="Ovchinnikova G."/>
            <person name="Pati A."/>
            <person name="Chen A."/>
            <person name="Palaniappan K."/>
            <person name="Land M."/>
            <person name="Hauser L."/>
            <person name="Chang Y.J."/>
            <person name="Jeffries C.D."/>
            <person name="Spring S."/>
            <person name="Rohde M."/>
            <person name="Goker M."/>
            <person name="Bristow J."/>
            <person name="Eisen J.A."/>
            <person name="Markowitz V."/>
            <person name="Hugenholtz P."/>
            <person name="Kyrpides N.C."/>
            <person name="Klenk H.P."/>
        </authorList>
    </citation>
    <scope>NUCLEOTIDE SEQUENCE [LARGE SCALE GENOMIC DNA]</scope>
    <source>
        <strain evidence="14">DSM 12261 / ALA-1</strain>
    </source>
</reference>
<dbReference type="InterPro" id="IPR005225">
    <property type="entry name" value="Small_GTP-bd"/>
</dbReference>
<dbReference type="InterPro" id="IPR027266">
    <property type="entry name" value="TrmE/GcvT-like"/>
</dbReference>
<dbReference type="InterPro" id="IPR025867">
    <property type="entry name" value="MnmE_helical"/>
</dbReference>
<comment type="similarity">
    <text evidence="1 10 11">Belongs to the TRAFAC class TrmE-Era-EngA-EngB-Septin-like GTPase superfamily. TrmE GTPase family.</text>
</comment>